<dbReference type="Proteomes" id="UP001529510">
    <property type="component" value="Unassembled WGS sequence"/>
</dbReference>
<dbReference type="AlphaFoldDB" id="A0ABD0NY73"/>
<organism evidence="1 2">
    <name type="scientific">Cirrhinus mrigala</name>
    <name type="common">Mrigala</name>
    <dbReference type="NCBI Taxonomy" id="683832"/>
    <lineage>
        <taxon>Eukaryota</taxon>
        <taxon>Metazoa</taxon>
        <taxon>Chordata</taxon>
        <taxon>Craniata</taxon>
        <taxon>Vertebrata</taxon>
        <taxon>Euteleostomi</taxon>
        <taxon>Actinopterygii</taxon>
        <taxon>Neopterygii</taxon>
        <taxon>Teleostei</taxon>
        <taxon>Ostariophysi</taxon>
        <taxon>Cypriniformes</taxon>
        <taxon>Cyprinidae</taxon>
        <taxon>Labeoninae</taxon>
        <taxon>Labeonini</taxon>
        <taxon>Cirrhinus</taxon>
    </lineage>
</organism>
<name>A0ABD0NY73_CIRMR</name>
<evidence type="ECO:0000313" key="2">
    <source>
        <dbReference type="Proteomes" id="UP001529510"/>
    </source>
</evidence>
<feature type="non-terminal residue" evidence="1">
    <location>
        <position position="1"/>
    </location>
</feature>
<keyword evidence="2" id="KW-1185">Reference proteome</keyword>
<reference evidence="1 2" key="1">
    <citation type="submission" date="2024-05" db="EMBL/GenBank/DDBJ databases">
        <title>Genome sequencing and assembly of Indian major carp, Cirrhinus mrigala (Hamilton, 1822).</title>
        <authorList>
            <person name="Mohindra V."/>
            <person name="Chowdhury L.M."/>
            <person name="Lal K."/>
            <person name="Jena J.K."/>
        </authorList>
    </citation>
    <scope>NUCLEOTIDE SEQUENCE [LARGE SCALE GENOMIC DNA]</scope>
    <source>
        <strain evidence="1">CM1030</strain>
        <tissue evidence="1">Blood</tissue>
    </source>
</reference>
<protein>
    <submittedName>
        <fullName evidence="1">Uncharacterized protein</fullName>
    </submittedName>
</protein>
<sequence>KELKDLFRYLKDDGEDRNEDLFETAVEKITALYGDDADQKTLEELQNEEKFAEIETFLSI</sequence>
<comment type="caution">
    <text evidence="1">The sequence shown here is derived from an EMBL/GenBank/DDBJ whole genome shotgun (WGS) entry which is preliminary data.</text>
</comment>
<dbReference type="EMBL" id="JAMKFB020000019">
    <property type="protein sequence ID" value="KAL0166734.1"/>
    <property type="molecule type" value="Genomic_DNA"/>
</dbReference>
<gene>
    <name evidence="1" type="ORF">M9458_038578</name>
</gene>
<proteinExistence type="predicted"/>
<feature type="non-terminal residue" evidence="1">
    <location>
        <position position="60"/>
    </location>
</feature>
<accession>A0ABD0NY73</accession>
<evidence type="ECO:0000313" key="1">
    <source>
        <dbReference type="EMBL" id="KAL0166734.1"/>
    </source>
</evidence>